<dbReference type="NCBIfam" id="TIGR00350">
    <property type="entry name" value="lytR_cpsA_psr"/>
    <property type="match status" value="1"/>
</dbReference>
<evidence type="ECO:0000256" key="3">
    <source>
        <dbReference type="ARBA" id="ARBA00022475"/>
    </source>
</evidence>
<dbReference type="PANTHER" id="PTHR33392">
    <property type="entry name" value="POLYISOPRENYL-TEICHOIC ACID--PEPTIDOGLYCAN TEICHOIC ACID TRANSFERASE TAGU"/>
    <property type="match status" value="1"/>
</dbReference>
<name>A0ABS6JHX0_9BACI</name>
<dbReference type="Proteomes" id="UP000784880">
    <property type="component" value="Unassembled WGS sequence"/>
</dbReference>
<evidence type="ECO:0000313" key="14">
    <source>
        <dbReference type="Proteomes" id="UP000784880"/>
    </source>
</evidence>
<reference evidence="13 14" key="1">
    <citation type="submission" date="2021-06" db="EMBL/GenBank/DDBJ databases">
        <title>Bacillus sp. RD4P76, an endophyte from a halophyte.</title>
        <authorList>
            <person name="Sun J.-Q."/>
        </authorList>
    </citation>
    <scope>NUCLEOTIDE SEQUENCE [LARGE SCALE GENOMIC DNA]</scope>
    <source>
        <strain evidence="13 14">CGMCC 1.15917</strain>
    </source>
</reference>
<proteinExistence type="inferred from homology"/>
<keyword evidence="9" id="KW-0804">Transcription</keyword>
<keyword evidence="3" id="KW-1003">Cell membrane</keyword>
<comment type="similarity">
    <text evidence="2">Belongs to the LytR/CpsA/Psr (LCP) family.</text>
</comment>
<keyword evidence="5" id="KW-0735">Signal-anchor</keyword>
<organism evidence="13 14">
    <name type="scientific">Evansella tamaricis</name>
    <dbReference type="NCBI Taxonomy" id="2069301"/>
    <lineage>
        <taxon>Bacteria</taxon>
        <taxon>Bacillati</taxon>
        <taxon>Bacillota</taxon>
        <taxon>Bacilli</taxon>
        <taxon>Bacillales</taxon>
        <taxon>Bacillaceae</taxon>
        <taxon>Evansella</taxon>
    </lineage>
</organism>
<dbReference type="InterPro" id="IPR004474">
    <property type="entry name" value="LytR_CpsA_psr"/>
</dbReference>
<keyword evidence="8" id="KW-0472">Membrane</keyword>
<accession>A0ABS6JHX0</accession>
<dbReference type="RefSeq" id="WP_217067419.1">
    <property type="nucleotide sequence ID" value="NZ_JAHQCS010000131.1"/>
</dbReference>
<dbReference type="PANTHER" id="PTHR33392:SF8">
    <property type="entry name" value="REGULATORY PROTEIN MSRR"/>
    <property type="match status" value="1"/>
</dbReference>
<evidence type="ECO:0000256" key="6">
    <source>
        <dbReference type="ARBA" id="ARBA00022989"/>
    </source>
</evidence>
<evidence type="ECO:0000256" key="1">
    <source>
        <dbReference type="ARBA" id="ARBA00004401"/>
    </source>
</evidence>
<evidence type="ECO:0000259" key="12">
    <source>
        <dbReference type="Pfam" id="PF03816"/>
    </source>
</evidence>
<dbReference type="EMBL" id="JAHQCS010000131">
    <property type="protein sequence ID" value="MBU9713260.1"/>
    <property type="molecule type" value="Genomic_DNA"/>
</dbReference>
<feature type="domain" description="Cell envelope-related transcriptional attenuator" evidence="12">
    <location>
        <begin position="89"/>
        <end position="237"/>
    </location>
</feature>
<keyword evidence="7" id="KW-0805">Transcription regulation</keyword>
<evidence type="ECO:0000256" key="7">
    <source>
        <dbReference type="ARBA" id="ARBA00023015"/>
    </source>
</evidence>
<keyword evidence="14" id="KW-1185">Reference proteome</keyword>
<evidence type="ECO:0000256" key="9">
    <source>
        <dbReference type="ARBA" id="ARBA00023163"/>
    </source>
</evidence>
<evidence type="ECO:0000256" key="4">
    <source>
        <dbReference type="ARBA" id="ARBA00022692"/>
    </source>
</evidence>
<comment type="subcellular location">
    <subcellularLocation>
        <location evidence="1">Cell membrane</location>
        <topology evidence="1">Single-pass type II membrane protein</topology>
    </subcellularLocation>
</comment>
<keyword evidence="6" id="KW-1133">Transmembrane helix</keyword>
<evidence type="ECO:0000256" key="10">
    <source>
        <dbReference type="ARBA" id="ARBA00037178"/>
    </source>
</evidence>
<dbReference type="InterPro" id="IPR050922">
    <property type="entry name" value="LytR/CpsA/Psr_CW_biosynth"/>
</dbReference>
<evidence type="ECO:0000256" key="11">
    <source>
        <dbReference type="ARBA" id="ARBA00040752"/>
    </source>
</evidence>
<keyword evidence="4" id="KW-0812">Transmembrane</keyword>
<comment type="caution">
    <text evidence="13">The sequence shown here is derived from an EMBL/GenBank/DDBJ whole genome shotgun (WGS) entry which is preliminary data.</text>
</comment>
<comment type="function">
    <text evidence="10">Involved in SarA attenuation. Affects resistance to oxacillin and teicoplanin, as well as the synthesis of virulence factors.</text>
</comment>
<evidence type="ECO:0000256" key="2">
    <source>
        <dbReference type="ARBA" id="ARBA00006068"/>
    </source>
</evidence>
<evidence type="ECO:0000313" key="13">
    <source>
        <dbReference type="EMBL" id="MBU9713260.1"/>
    </source>
</evidence>
<protein>
    <recommendedName>
        <fullName evidence="11">Regulatory protein MsrR</fullName>
    </recommendedName>
</protein>
<sequence length="325" mass="37369">MKKTTTVTVLRWKLILLIFLLLILVLLLTTAWVKNEYSKAREDSLRDIQNRNGVLPADEEIQFHPPEVELDFINILLLGVDAENDGVTRTDTIMLGQYHPKEGSVRLVSLMRDSYVSIPGYRDNKLNASYALGGMELLRKTIKENFQVDVHYYAQVDFNSFIRIVDIMAPNGLEVDVENRMYYRNNSGSYIIDFARGTHILDGEDALDYARFRSDSQNDFGRVKRQQELLSLLKDEVLSLSGIQRIPQLLGSIEPYIQTNLSSQEMISYGRSFLVNNIEDIETMTVPVEGGFYDEYYNHAGAVLQLDIEKNREALHEFLKIKNEE</sequence>
<evidence type="ECO:0000256" key="8">
    <source>
        <dbReference type="ARBA" id="ARBA00023136"/>
    </source>
</evidence>
<dbReference type="Pfam" id="PF03816">
    <property type="entry name" value="LytR_cpsA_psr"/>
    <property type="match status" value="1"/>
</dbReference>
<gene>
    <name evidence="13" type="ORF">KS419_16130</name>
</gene>
<evidence type="ECO:0000256" key="5">
    <source>
        <dbReference type="ARBA" id="ARBA00022968"/>
    </source>
</evidence>